<dbReference type="NCBIfam" id="TIGR00254">
    <property type="entry name" value="GGDEF"/>
    <property type="match status" value="1"/>
</dbReference>
<dbReference type="Pfam" id="PF13185">
    <property type="entry name" value="GAF_2"/>
    <property type="match status" value="2"/>
</dbReference>
<dbReference type="InterPro" id="IPR050706">
    <property type="entry name" value="Cyclic-di-GMP_PDE-like"/>
</dbReference>
<dbReference type="AlphaFoldDB" id="A0A944D6T4"/>
<evidence type="ECO:0000256" key="1">
    <source>
        <dbReference type="ARBA" id="ARBA00022679"/>
    </source>
</evidence>
<protein>
    <submittedName>
        <fullName evidence="8">EAL domain-containing protein</fullName>
    </submittedName>
</protein>
<dbReference type="InterPro" id="IPR000160">
    <property type="entry name" value="GGDEF_dom"/>
</dbReference>
<dbReference type="SUPFAM" id="SSF55781">
    <property type="entry name" value="GAF domain-like"/>
    <property type="match status" value="2"/>
</dbReference>
<feature type="modified residue" description="4-aspartylphosphate" evidence="3">
    <location>
        <position position="1048"/>
    </location>
</feature>
<dbReference type="PROSITE" id="PS50110">
    <property type="entry name" value="RESPONSE_REGULATORY"/>
    <property type="match status" value="2"/>
</dbReference>
<dbReference type="SMART" id="SM00448">
    <property type="entry name" value="REC"/>
    <property type="match status" value="2"/>
</dbReference>
<dbReference type="FunFam" id="3.20.20.450:FF:000001">
    <property type="entry name" value="Cyclic di-GMP phosphodiesterase yahA"/>
    <property type="match status" value="1"/>
</dbReference>
<dbReference type="Pfam" id="PF00072">
    <property type="entry name" value="Response_reg"/>
    <property type="match status" value="2"/>
</dbReference>
<evidence type="ECO:0000256" key="4">
    <source>
        <dbReference type="SAM" id="Coils"/>
    </source>
</evidence>
<feature type="domain" description="GGDEF" evidence="7">
    <location>
        <begin position="588"/>
        <end position="721"/>
    </location>
</feature>
<dbReference type="Gene3D" id="3.30.450.40">
    <property type="match status" value="2"/>
</dbReference>
<keyword evidence="9" id="KW-1185">Reference proteome</keyword>
<dbReference type="SUPFAM" id="SSF55073">
    <property type="entry name" value="Nucleotide cyclase"/>
    <property type="match status" value="1"/>
</dbReference>
<dbReference type="SMART" id="SM00267">
    <property type="entry name" value="GGDEF"/>
    <property type="match status" value="1"/>
</dbReference>
<dbReference type="PANTHER" id="PTHR33121:SF70">
    <property type="entry name" value="SIGNALING PROTEIN YKOW"/>
    <property type="match status" value="1"/>
</dbReference>
<gene>
    <name evidence="8" type="ORF">I8J34_00155</name>
</gene>
<dbReference type="InterPro" id="IPR011006">
    <property type="entry name" value="CheY-like_superfamily"/>
</dbReference>
<feature type="domain" description="Response regulatory" evidence="5">
    <location>
        <begin position="999"/>
        <end position="1114"/>
    </location>
</feature>
<dbReference type="CDD" id="cd17569">
    <property type="entry name" value="REC_HupR-like"/>
    <property type="match status" value="1"/>
</dbReference>
<reference evidence="9" key="1">
    <citation type="journal article" date="2022" name="ISME J.">
        <title>Genetic and phylogenetic analysis of dissimilatory iodate-reducing bacteria identifies potential niches across the world's oceans.</title>
        <authorList>
            <person name="Reyes-Umana V."/>
            <person name="Henning Z."/>
            <person name="Lee K."/>
            <person name="Barnum T.P."/>
            <person name="Coates J.D."/>
        </authorList>
    </citation>
    <scope>NUCLEOTIDE SEQUENCE [LARGE SCALE GENOMIC DNA]</scope>
    <source>
        <strain evidence="9">IR12</strain>
    </source>
</reference>
<dbReference type="Pfam" id="PF00990">
    <property type="entry name" value="GGDEF"/>
    <property type="match status" value="1"/>
</dbReference>
<dbReference type="RefSeq" id="WP_214359334.1">
    <property type="nucleotide sequence ID" value="NZ_JAEKFT010000001.1"/>
</dbReference>
<evidence type="ECO:0000259" key="5">
    <source>
        <dbReference type="PROSITE" id="PS50110"/>
    </source>
</evidence>
<dbReference type="InterPro" id="IPR003018">
    <property type="entry name" value="GAF"/>
</dbReference>
<dbReference type="SUPFAM" id="SSF52172">
    <property type="entry name" value="CheY-like"/>
    <property type="match status" value="2"/>
</dbReference>
<dbReference type="InterPro" id="IPR035919">
    <property type="entry name" value="EAL_sf"/>
</dbReference>
<dbReference type="PROSITE" id="PS50883">
    <property type="entry name" value="EAL"/>
    <property type="match status" value="1"/>
</dbReference>
<evidence type="ECO:0000313" key="9">
    <source>
        <dbReference type="Proteomes" id="UP000694660"/>
    </source>
</evidence>
<name>A0A944D6T4_DENI1</name>
<dbReference type="InterPro" id="IPR029787">
    <property type="entry name" value="Nucleotide_cyclase"/>
</dbReference>
<dbReference type="InterPro" id="IPR001789">
    <property type="entry name" value="Sig_transdc_resp-reg_receiver"/>
</dbReference>
<proteinExistence type="predicted"/>
<dbReference type="Gene3D" id="3.30.70.270">
    <property type="match status" value="1"/>
</dbReference>
<feature type="domain" description="EAL" evidence="6">
    <location>
        <begin position="730"/>
        <end position="984"/>
    </location>
</feature>
<dbReference type="Gene3D" id="3.20.20.450">
    <property type="entry name" value="EAL domain"/>
    <property type="match status" value="1"/>
</dbReference>
<dbReference type="GO" id="GO:0071111">
    <property type="term" value="F:cyclic-guanylate-specific phosphodiesterase activity"/>
    <property type="evidence" value="ECO:0007669"/>
    <property type="project" value="InterPro"/>
</dbReference>
<evidence type="ECO:0000256" key="3">
    <source>
        <dbReference type="PROSITE-ProRule" id="PRU00169"/>
    </source>
</evidence>
<keyword evidence="1" id="KW-0808">Transferase</keyword>
<dbReference type="SMART" id="SM00052">
    <property type="entry name" value="EAL"/>
    <property type="match status" value="1"/>
</dbReference>
<feature type="domain" description="Response regulatory" evidence="5">
    <location>
        <begin position="14"/>
        <end position="130"/>
    </location>
</feature>
<dbReference type="GO" id="GO:0000160">
    <property type="term" value="P:phosphorelay signal transduction system"/>
    <property type="evidence" value="ECO:0007669"/>
    <property type="project" value="InterPro"/>
</dbReference>
<evidence type="ECO:0000259" key="7">
    <source>
        <dbReference type="PROSITE" id="PS50887"/>
    </source>
</evidence>
<dbReference type="Pfam" id="PF00563">
    <property type="entry name" value="EAL"/>
    <property type="match status" value="1"/>
</dbReference>
<dbReference type="SUPFAM" id="SSF141868">
    <property type="entry name" value="EAL domain-like"/>
    <property type="match status" value="1"/>
</dbReference>
<dbReference type="Proteomes" id="UP000694660">
    <property type="component" value="Unassembled WGS sequence"/>
</dbReference>
<evidence type="ECO:0000259" key="6">
    <source>
        <dbReference type="PROSITE" id="PS50883"/>
    </source>
</evidence>
<dbReference type="Gene3D" id="3.40.50.2300">
    <property type="match status" value="2"/>
</dbReference>
<sequence>MNAANPAVRTDQVHILIAEDSPTQAEQLRILLTKRGYRVTVATNGREALRAALDLSPTLLITDIVMPEMDGYELCAAIKADPSLKDLPVIMVTSLTGIQDIAKSLECGADNFIRKPYDAKTLLARIEYILLNLELRKSSKMQMGMEIYMGGKTHFISSGREQIVDLLISTYEEAVQMNDELQRQRDEIAQSNRNLRTLYRIAADMNHQLSEDEVCAQALRGLLELTDFTAGWIFLDDGDGELRLAAASQLPAALLAPGALEGDCRCRRMLRSGETQRHGVVIDCERLALHARDDSDMRTHLSILLTTGTQSLGIMNLAGHADRPISAEDLRMLDAIGSQVAQAIQRAQLYGHLESQVEQRTAALRSEIVERTRAEQKVASLNRIYAVLSSINTTIVRVHDRNTLFREACRIAVAQGKFRLAWIGIADPTGQFLQPVTWRCDTGATADRSPPLKLDDRIDLQQGMFARALHERATVTCNDLSAAAEPIFPAGASARGCQSMAVFPLLLDEQPIGAFALYAAERNVFDAMELALLNEMAGDISFALGHIRNVEKLDYLAYYDTLTGLPNRRLIQDRLQQLLHVPDGHDTPTVALVLINIDRFRHINDSFGRHIGDALLKAVAERLGEAMGSTDHLARIGNDHFAAILDNAGSATELAHRLDDQILARLGRSFEIEGHDLHLTFKLGIALFPSDSTEAEALFANAETAMRKAAASQERYLFYAPAMNARVAENLTLENKLHRALDNGEFVLHYQPKVELQQGNIIGVEALIRWRDPEGRLVQPGAFIPVLEETGLIIDVGHWALEQALADQAAWRRMGLQAPRVAVNVSAVQMRRADFLPALEKLLSRHPGLSASLELELTESLLMEDIEANIRRLGAIREMGLKIAVDDFGTGYSSLSYLKRFPIDYLKIDQSFVRDITTDPDAAAICIAVIDLAHNLRLTVIAEGVETESQMNYLRRHRCDEIQGYLFSRPVPADDFAELLRTQKVLTLAPEAQDRRRKKLLLVDDEPNILSALTRVLRRDGYEIFAAGSAAEGFDILAQHDIQVIISDQRMPAMSGTEFLSRVKELYPATIRIVLSGYTDIEAITGAVNRGAIYRFLTKPWDEMQLREHVREGFRHSEAGQGL</sequence>
<evidence type="ECO:0000313" key="8">
    <source>
        <dbReference type="EMBL" id="MBT0959566.1"/>
    </source>
</evidence>
<dbReference type="InterPro" id="IPR043128">
    <property type="entry name" value="Rev_trsase/Diguanyl_cyclase"/>
</dbReference>
<feature type="coiled-coil region" evidence="4">
    <location>
        <begin position="164"/>
        <end position="201"/>
    </location>
</feature>
<evidence type="ECO:0000256" key="2">
    <source>
        <dbReference type="ARBA" id="ARBA00022777"/>
    </source>
</evidence>
<dbReference type="CDD" id="cd01948">
    <property type="entry name" value="EAL"/>
    <property type="match status" value="1"/>
</dbReference>
<dbReference type="CDD" id="cd01949">
    <property type="entry name" value="GGDEF"/>
    <property type="match status" value="1"/>
</dbReference>
<organism evidence="8 9">
    <name type="scientific">Denitromonas iodatirespirans</name>
    <dbReference type="NCBI Taxonomy" id="2795389"/>
    <lineage>
        <taxon>Bacteria</taxon>
        <taxon>Pseudomonadati</taxon>
        <taxon>Pseudomonadota</taxon>
        <taxon>Betaproteobacteria</taxon>
        <taxon>Rhodocyclales</taxon>
        <taxon>Zoogloeaceae</taxon>
        <taxon>Denitromonas</taxon>
    </lineage>
</organism>
<dbReference type="EMBL" id="JAEKFT010000001">
    <property type="protein sequence ID" value="MBT0959566.1"/>
    <property type="molecule type" value="Genomic_DNA"/>
</dbReference>
<dbReference type="PROSITE" id="PS50887">
    <property type="entry name" value="GGDEF"/>
    <property type="match status" value="1"/>
</dbReference>
<dbReference type="GO" id="GO:0016301">
    <property type="term" value="F:kinase activity"/>
    <property type="evidence" value="ECO:0007669"/>
    <property type="project" value="UniProtKB-KW"/>
</dbReference>
<keyword evidence="4" id="KW-0175">Coiled coil</keyword>
<keyword evidence="2" id="KW-0418">Kinase</keyword>
<accession>A0A944D6T4</accession>
<comment type="caution">
    <text evidence="8">The sequence shown here is derived from an EMBL/GenBank/DDBJ whole genome shotgun (WGS) entry which is preliminary data.</text>
</comment>
<dbReference type="InterPro" id="IPR001633">
    <property type="entry name" value="EAL_dom"/>
</dbReference>
<keyword evidence="3" id="KW-0597">Phosphoprotein</keyword>
<dbReference type="PANTHER" id="PTHR33121">
    <property type="entry name" value="CYCLIC DI-GMP PHOSPHODIESTERASE PDEF"/>
    <property type="match status" value="1"/>
</dbReference>
<dbReference type="InterPro" id="IPR029016">
    <property type="entry name" value="GAF-like_dom_sf"/>
</dbReference>
<feature type="modified residue" description="4-aspartylphosphate" evidence="3">
    <location>
        <position position="63"/>
    </location>
</feature>